<dbReference type="GO" id="GO:0042742">
    <property type="term" value="P:defense response to bacterium"/>
    <property type="evidence" value="ECO:0007669"/>
    <property type="project" value="UniProtKB-UniRule"/>
</dbReference>
<accession>A0A452Q8J3</accession>
<protein>
    <recommendedName>
        <fullName evidence="6">Beta-defensin</fullName>
    </recommendedName>
</protein>
<dbReference type="Pfam" id="PF13841">
    <property type="entry name" value="Defensin_beta_2"/>
    <property type="match status" value="1"/>
</dbReference>
<feature type="domain" description="Beta-defensin" evidence="8">
    <location>
        <begin position="29"/>
        <end position="59"/>
    </location>
</feature>
<dbReference type="InterPro" id="IPR025933">
    <property type="entry name" value="Beta_defensin_dom"/>
</dbReference>
<keyword evidence="6" id="KW-0211">Defensin</keyword>
<evidence type="ECO:0000313" key="10">
    <source>
        <dbReference type="Proteomes" id="UP000291022"/>
    </source>
</evidence>
<comment type="similarity">
    <text evidence="2 6">Belongs to the beta-defensin family.</text>
</comment>
<dbReference type="GO" id="GO:0045087">
    <property type="term" value="P:innate immune response"/>
    <property type="evidence" value="ECO:0007669"/>
    <property type="project" value="InterPro"/>
</dbReference>
<dbReference type="AlphaFoldDB" id="A0A452Q8J3"/>
<dbReference type="GeneTree" id="ENSGT00940000166325"/>
<keyword evidence="4 6" id="KW-0732">Signal</keyword>
<reference evidence="9" key="2">
    <citation type="submission" date="2025-08" db="UniProtKB">
        <authorList>
            <consortium name="Ensembl"/>
        </authorList>
    </citation>
    <scope>IDENTIFICATION</scope>
</reference>
<feature type="signal peptide" evidence="6">
    <location>
        <begin position="1"/>
        <end position="28"/>
    </location>
</feature>
<proteinExistence type="inferred from homology"/>
<reference evidence="10" key="1">
    <citation type="submission" date="2016-06" db="EMBL/GenBank/DDBJ databases">
        <title>De novo assembly and RNA-Seq shows season-dependent expression and editing in black bear kidneys.</title>
        <authorList>
            <person name="Korstanje R."/>
            <person name="Srivastava A."/>
            <person name="Sarsani V.K."/>
            <person name="Sheehan S.M."/>
            <person name="Seger R.L."/>
            <person name="Barter M.E."/>
            <person name="Lindqvist C."/>
            <person name="Brody L.C."/>
            <person name="Mullikin J.C."/>
        </authorList>
    </citation>
    <scope>NUCLEOTIDE SEQUENCE [LARGE SCALE GENOMIC DNA]</scope>
</reference>
<evidence type="ECO:0000256" key="2">
    <source>
        <dbReference type="ARBA" id="ARBA00007371"/>
    </source>
</evidence>
<keyword evidence="3 6" id="KW-0964">Secreted</keyword>
<sequence length="114" mass="12709">MKLLLLSWATSTLTAALVLSSAASGGGARCTLRFPGRCKVYCNSQERSIFTCDRYKLCCIKDPLRTTAPPPVHEAKKPCRETTKSQNDEHQMARIPKPLSFLSIQHNYRTPIKG</sequence>
<comment type="subcellular location">
    <subcellularLocation>
        <location evidence="1 6">Secreted</location>
    </subcellularLocation>
</comment>
<evidence type="ECO:0000256" key="1">
    <source>
        <dbReference type="ARBA" id="ARBA00004613"/>
    </source>
</evidence>
<dbReference type="GO" id="GO:0005576">
    <property type="term" value="C:extracellular region"/>
    <property type="evidence" value="ECO:0007669"/>
    <property type="project" value="UniProtKB-SubCell"/>
</dbReference>
<evidence type="ECO:0000259" key="8">
    <source>
        <dbReference type="Pfam" id="PF13841"/>
    </source>
</evidence>
<feature type="compositionally biased region" description="Basic and acidic residues" evidence="7">
    <location>
        <begin position="73"/>
        <end position="92"/>
    </location>
</feature>
<evidence type="ECO:0000256" key="6">
    <source>
        <dbReference type="RuleBase" id="RU231113"/>
    </source>
</evidence>
<feature type="region of interest" description="Disordered" evidence="7">
    <location>
        <begin position="70"/>
        <end position="92"/>
    </location>
</feature>
<evidence type="ECO:0000256" key="4">
    <source>
        <dbReference type="ARBA" id="ARBA00022729"/>
    </source>
</evidence>
<evidence type="ECO:0000256" key="7">
    <source>
        <dbReference type="SAM" id="MobiDB-lite"/>
    </source>
</evidence>
<keyword evidence="6" id="KW-0929">Antimicrobial</keyword>
<evidence type="ECO:0000313" key="9">
    <source>
        <dbReference type="Ensembl" id="ENSUAMP00000000577.1"/>
    </source>
</evidence>
<keyword evidence="10" id="KW-1185">Reference proteome</keyword>
<keyword evidence="6" id="KW-0044">Antibiotic</keyword>
<dbReference type="Ensembl" id="ENSUAMT00000000671.1">
    <property type="protein sequence ID" value="ENSUAMP00000000577.1"/>
    <property type="gene ID" value="ENSUAMG00000000587.1"/>
</dbReference>
<evidence type="ECO:0000256" key="3">
    <source>
        <dbReference type="ARBA" id="ARBA00022525"/>
    </source>
</evidence>
<keyword evidence="5" id="KW-1015">Disulfide bond</keyword>
<feature type="chain" id="PRO_5018811854" description="Beta-defensin" evidence="6">
    <location>
        <begin position="29"/>
        <end position="114"/>
    </location>
</feature>
<evidence type="ECO:0000256" key="5">
    <source>
        <dbReference type="ARBA" id="ARBA00023157"/>
    </source>
</evidence>
<dbReference type="Proteomes" id="UP000291022">
    <property type="component" value="Unassembled WGS sequence"/>
</dbReference>
<name>A0A452Q8J3_URSAM</name>
<organism evidence="9 10">
    <name type="scientific">Ursus americanus</name>
    <name type="common">American black bear</name>
    <name type="synonym">Euarctos americanus</name>
    <dbReference type="NCBI Taxonomy" id="9643"/>
    <lineage>
        <taxon>Eukaryota</taxon>
        <taxon>Metazoa</taxon>
        <taxon>Chordata</taxon>
        <taxon>Craniata</taxon>
        <taxon>Vertebrata</taxon>
        <taxon>Euteleostomi</taxon>
        <taxon>Mammalia</taxon>
        <taxon>Eutheria</taxon>
        <taxon>Laurasiatheria</taxon>
        <taxon>Carnivora</taxon>
        <taxon>Caniformia</taxon>
        <taxon>Ursidae</taxon>
        <taxon>Ursus</taxon>
    </lineage>
</organism>
<dbReference type="OMA" id="NASRKCC"/>
<reference evidence="9" key="3">
    <citation type="submission" date="2025-09" db="UniProtKB">
        <authorList>
            <consortium name="Ensembl"/>
        </authorList>
    </citation>
    <scope>IDENTIFICATION</scope>
</reference>
<comment type="function">
    <text evidence="6">Has antibacterial activity.</text>
</comment>